<organism evidence="3 4">
    <name type="scientific">Microcystis aeruginosa NIES-4285</name>
    <dbReference type="NCBI Taxonomy" id="2497681"/>
    <lineage>
        <taxon>Bacteria</taxon>
        <taxon>Bacillati</taxon>
        <taxon>Cyanobacteriota</taxon>
        <taxon>Cyanophyceae</taxon>
        <taxon>Oscillatoriophycideae</taxon>
        <taxon>Chroococcales</taxon>
        <taxon>Microcystaceae</taxon>
        <taxon>Microcystis</taxon>
    </lineage>
</organism>
<evidence type="ECO:0000313" key="3">
    <source>
        <dbReference type="EMBL" id="GCE62048.1"/>
    </source>
</evidence>
<keyword evidence="1" id="KW-0472">Membrane</keyword>
<reference evidence="4" key="1">
    <citation type="submission" date="2018-12" db="EMBL/GenBank/DDBJ databases">
        <title>Genome sequence of Microcystis aeruginosa NIES-4285.</title>
        <authorList>
            <person name="Tanabe Y."/>
        </authorList>
    </citation>
    <scope>NUCLEOTIDE SEQUENCE [LARGE SCALE GENOMIC DNA]</scope>
    <source>
        <strain evidence="4">NIES-4285</strain>
    </source>
</reference>
<dbReference type="Pfam" id="PF20041">
    <property type="entry name" value="DUF6443"/>
    <property type="match status" value="1"/>
</dbReference>
<proteinExistence type="predicted"/>
<evidence type="ECO:0000259" key="2">
    <source>
        <dbReference type="Pfam" id="PF20041"/>
    </source>
</evidence>
<keyword evidence="1" id="KW-0812">Transmembrane</keyword>
<evidence type="ECO:0000256" key="1">
    <source>
        <dbReference type="SAM" id="Phobius"/>
    </source>
</evidence>
<accession>A0A402DIS1</accession>
<feature type="transmembrane region" description="Helical" evidence="1">
    <location>
        <begin position="2477"/>
        <end position="2498"/>
    </location>
</feature>
<dbReference type="InterPro" id="IPR045619">
    <property type="entry name" value="DUF6443"/>
</dbReference>
<dbReference type="InterPro" id="IPR022385">
    <property type="entry name" value="Rhs_assc_core"/>
</dbReference>
<gene>
    <name evidence="3" type="primary">wapA</name>
    <name evidence="3" type="ORF">MiAbB_03992</name>
</gene>
<keyword evidence="1" id="KW-1133">Transmembrane helix</keyword>
<dbReference type="Proteomes" id="UP000289660">
    <property type="component" value="Unassembled WGS sequence"/>
</dbReference>
<dbReference type="PANTHER" id="PTHR32305">
    <property type="match status" value="1"/>
</dbReference>
<feature type="domain" description="DUF6443" evidence="2">
    <location>
        <begin position="1618"/>
        <end position="1740"/>
    </location>
</feature>
<dbReference type="EMBL" id="BIFY01000102">
    <property type="protein sequence ID" value="GCE62048.1"/>
    <property type="molecule type" value="Genomic_DNA"/>
</dbReference>
<feature type="transmembrane region" description="Helical" evidence="1">
    <location>
        <begin position="2441"/>
        <end position="2465"/>
    </location>
</feature>
<sequence length="2743" mass="301825">MTLQTTSVGKANSEATNTPAIRNFQFDSEALGKIKDSINLFRGDVNLPLNLISLTGRNGLEVNVSVMYESNVQNSIDTWNLESPTGILGLGWSLGFDRIVVDTNNSGSPYDNVYYLISGGSINPLIRTGTASDGAYTYQTQNYQFWQILYYPGKERWVITQENGMTSIYGDKNSNRNSVQWGIKWGNWIGSSALTLGQQQFAVAWNLAETQDTWGNNVVFNYDSDNQSVGNNGLQYTRASYLKTIKDEFGRTVNFSYGNKYGSNNPGLNGEIEYQPPHSEPGANAYQDRYETKYLDKIGVNNQAGELLFSVKFEYRLMNLSNTPSNSDVYKYLWKRYLMSIKFININSQSLPGINFEYYGKYVPHPGALKTITYPEGGIATYSYQKAPIINSTKNLRIDSPLSGSVPRIWYGADYAVITWYEPSIGRLQLSVYSWVGRWVSSNPVYLSATFDLDTLTVVPKQNWFVLAFQNTASVREEIYLFRRDLIQFGEWSYTQQNITLTSNSAKTSLVTGDEFLIVYNPNFSDRPFYGYNWDWKQKAWTNPTLPSIPGDKPAQVALIGKKNFYIVCSYNQSTKTGSFQIIYRDDIGVWKQGFTWTNSFDVYPDPNNFLFFWSLGDTYAVATYAKSVSSNPDTLTSEIRIFQWNENFNILNASSPLIKQYTSPISRQKPLLPVLASIVEDSMVGNSQHLLRYIGGSGTSNNIANWIGKDFDASDSSADYQFGYGSDVAIMSKQSGNNTVNQLLQFNPSNPNQNGWTNPVILQAKGHYPKGSGNYFNIDSAVYFRPPSGQWQQLPNPLPGTLNPKSVQNQGPAYIAYEDITGKNTQIVKLKNGQLQVANLTTLSGEKIYVEQDSVKPGTSLASFNTLVTYPANQSFDQASYITLYRLAEGTFTGTVYDFQVNYIQIDDGFTSDTPYSQFYRYDQSTVIYDSSTGLAQYSKVTVLPGCQQDTPTPPYGKTEYYYSNGVSRQAGVGTIYNYARILNGILLCKKDYDADGREVASSVNFWKILTTRTQFGSSQAINLYGAYARLVKTVTVIDGITQTTENSYDLSTGLITQTKTYNYDSKGQQAVITQSSLYAWQVNEYRQAMIAKNLLTAIVQTTSKTNDIVTLSYVTTWNNWATDSSWKWAPYQNYRLQQGTNSPTFNFSNPDLNFWLKLSEINSVTTNLGQIKEQTDVLGLHESAIYDKNQNNLIATFSNASLAAEQVSYYGFETYEDNQGWQIYPSNQPIQNCPETGSQVVPCIFSGDAHTGQNCLKLPPNPSGRVGLQKTFHLPPNYTQQSYILSCWVKTESGFGSDSGAAAWSISFVQNGQAVGTFISVEISDTSSQWVYLYQVIDLTQQNFNREVVLDVNLLAYNQKQTKCFLVDDLRFSPLLCDFTATVYRVRDWLVTASLGNNGKTMRQVYDDFSRPIATIGPAENVDNVATEYFSRAGNNDTFNPADPNSSLAISAKAGGIYDNFQDGQWQDIWQSDNPFNWTVMDSALVYIGSQPGKITLKNSDSYSNYGVMVKITPAATMTQAVGLSIGQQVTVQWSPAAAQWQLLVNGNPNPVSSAPQPTLKTTEWLLVVVEKGILFYAGGQQIFSYFLSQTITGSLGMLAGNEVKFQNVVVFYEPQIAITYEDGSGKTKQGQALEGNNTIVSESVYDEIGRLAIETKPARYTNTLFRYQPDFVTGIAWLTTGVMTGYVADYYSAEGAGNSNDQGYPYSRTRFENSPLSRPLEIGAPGKDFAITNLNTTQPQDRHTVKYQYGANQAGGFPIQMNLPAGQYFVTTVTNQDGTVSTGVKEQIGNSIADGLEINPASSSYITTSSDYIYSNNGKVITQRLPNYYNPPEVSQKDKWAIVSTYDILDLLSKRTTPDTSQPFQYIYDKAGKLRFMQDAEGAEKGYVLYTKYDPLGRIVEGGVYNQAWNRDVLQNYANNEPAQPTADTTWLRKNFYDGDGTDANDIGRLTKVLVSKGDSQGNIAVTETFKYDIFDHVISKGIQVADYGDRVYEIHYAYDNLGNVIQVDYGSASPEHWPVVYYSYNQLNQVTGVGNTPDNPSYYASYSYYATGALQNESLNNSSSQPLVRNFAYNSPGWLQQIDNDIFRETISYTKGGYSPEGGNSGYYSGKIAQISSAFGLSNPSNFTANFSYKYQYDRAGRLQVAQNLQNNQPFLPYSLGLSPQGPTSYDDDGNIKQLDNGNANAGGYLYKTYAYQGGKNQLQSVSIQTGTESNIENFTSDANGNVTAVSGKLQNLRYDPLTQLTASITPDTDANNPVTFTYGGSQQRILKQQSGKQKLYLHGANSYPLIELEKTGTGNESISLYIYGPTGLIAFAPSATQGNTNFHYVLKDRQSSTRAVVDGTTRQVVAAYNYLPFGDLMGEIYGSSVIAYLYTGQEYDAETGLYNYRARLYDSSLGRFYCPDPAGQQPSPFAYAGNDPILYSDKTGRIFGIDDFLVGLAISALIGLVVGAVSGGIGYAVTHTDDFNVNDFFKNVGIGALTGAVSGAVGFGVGSAATSGLTALGVSAGQSIVGGVAGGIVSGAGSGAAASVSGQLLDNAINGKPLGAGLGDAALTGAIIGGITGGIGGAFGAVAARSGATSAGPAARTRFVKWLNFMGDEGGETRLNRVSPSKWLRPRYTTTIKNLDAPGSWAARDTAAHEGFHALVARYFPRWESLTLAEPYGIPIGAPFRYIEEMFAYPIGHIAAGRLYAVPLAPLEAFGSLSTRQSAVVLGLYVGIGSGVGVTGSDYYRRGKTA</sequence>
<dbReference type="Gene3D" id="2.180.10.10">
    <property type="entry name" value="RHS repeat-associated core"/>
    <property type="match status" value="1"/>
</dbReference>
<protein>
    <submittedName>
        <fullName evidence="3">tRNA nuclease WapA</fullName>
    </submittedName>
</protein>
<comment type="caution">
    <text evidence="3">The sequence shown here is derived from an EMBL/GenBank/DDBJ whole genome shotgun (WGS) entry which is preliminary data.</text>
</comment>
<dbReference type="PANTHER" id="PTHR32305:SF15">
    <property type="entry name" value="PROTEIN RHSA-RELATED"/>
    <property type="match status" value="1"/>
</dbReference>
<name>A0A402DIS1_MICAE</name>
<dbReference type="RefSeq" id="WP_130758177.1">
    <property type="nucleotide sequence ID" value="NZ_BIFY01000102.1"/>
</dbReference>
<evidence type="ECO:0000313" key="4">
    <source>
        <dbReference type="Proteomes" id="UP000289660"/>
    </source>
</evidence>
<dbReference type="InterPro" id="IPR050708">
    <property type="entry name" value="T6SS_VgrG/RHS"/>
</dbReference>
<dbReference type="NCBIfam" id="TIGR03696">
    <property type="entry name" value="Rhs_assc_core"/>
    <property type="match status" value="1"/>
</dbReference>